<comment type="similarity">
    <text evidence="2">Belongs to the arsenical resistance-3 (ACR3) (TC 2.A.59) family.</text>
</comment>
<evidence type="ECO:0000313" key="9">
    <source>
        <dbReference type="EMBL" id="RMP08729.1"/>
    </source>
</evidence>
<feature type="transmembrane region" description="Helical" evidence="8">
    <location>
        <begin position="88"/>
        <end position="107"/>
    </location>
</feature>
<feature type="transmembrane region" description="Helical" evidence="8">
    <location>
        <begin position="201"/>
        <end position="221"/>
    </location>
</feature>
<dbReference type="InterPro" id="IPR002657">
    <property type="entry name" value="BilAc:Na_symport/Acr3"/>
</dbReference>
<evidence type="ECO:0000313" key="10">
    <source>
        <dbReference type="EMBL" id="RMQ22946.1"/>
    </source>
</evidence>
<protein>
    <submittedName>
        <fullName evidence="10">Arsenic resistance protein</fullName>
    </submittedName>
</protein>
<dbReference type="EMBL" id="RBQG01000282">
    <property type="protein sequence ID" value="RMP08729.1"/>
    <property type="molecule type" value="Genomic_DNA"/>
</dbReference>
<evidence type="ECO:0000256" key="8">
    <source>
        <dbReference type="SAM" id="Phobius"/>
    </source>
</evidence>
<evidence type="ECO:0000256" key="1">
    <source>
        <dbReference type="ARBA" id="ARBA00004651"/>
    </source>
</evidence>
<evidence type="ECO:0000256" key="6">
    <source>
        <dbReference type="ARBA" id="ARBA00022989"/>
    </source>
</evidence>
<feature type="transmembrane region" description="Helical" evidence="8">
    <location>
        <begin position="241"/>
        <end position="260"/>
    </location>
</feature>
<keyword evidence="7 8" id="KW-0472">Membrane</keyword>
<comment type="caution">
    <text evidence="10">The sequence shown here is derived from an EMBL/GenBank/DDBJ whole genome shotgun (WGS) entry which is preliminary data.</text>
</comment>
<keyword evidence="6 8" id="KW-1133">Transmembrane helix</keyword>
<evidence type="ECO:0000313" key="11">
    <source>
        <dbReference type="Proteomes" id="UP000267908"/>
    </source>
</evidence>
<dbReference type="PANTHER" id="PTHR43057">
    <property type="entry name" value="ARSENITE EFFLUX TRANSPORTER"/>
    <property type="match status" value="1"/>
</dbReference>
<keyword evidence="4" id="KW-1003">Cell membrane</keyword>
<feature type="transmembrane region" description="Helical" evidence="8">
    <location>
        <begin position="113"/>
        <end position="132"/>
    </location>
</feature>
<reference evidence="11 12" key="1">
    <citation type="submission" date="2018-08" db="EMBL/GenBank/DDBJ databases">
        <title>Recombination of ecologically and evolutionarily significant loci maintains genetic cohesion in the Pseudomonas syringae species complex.</title>
        <authorList>
            <person name="Dillon M."/>
            <person name="Thakur S."/>
            <person name="Almeida R.N.D."/>
            <person name="Weir B.S."/>
            <person name="Guttman D.S."/>
        </authorList>
    </citation>
    <scope>NUCLEOTIDE SEQUENCE [LARGE SCALE GENOMIC DNA]</scope>
    <source>
        <strain evidence="10 12">ICMP 13052</strain>
        <strain evidence="9 11">ICMP 4330</strain>
    </source>
</reference>
<dbReference type="GO" id="GO:0005886">
    <property type="term" value="C:plasma membrane"/>
    <property type="evidence" value="ECO:0007669"/>
    <property type="project" value="UniProtKB-SubCell"/>
</dbReference>
<keyword evidence="3" id="KW-0813">Transport</keyword>
<feature type="transmembrane region" description="Helical" evidence="8">
    <location>
        <begin position="272"/>
        <end position="294"/>
    </location>
</feature>
<dbReference type="InterPro" id="IPR004706">
    <property type="entry name" value="Arsenical-R_Acr3"/>
</dbReference>
<feature type="transmembrane region" description="Helical" evidence="8">
    <location>
        <begin position="172"/>
        <end position="194"/>
    </location>
</feature>
<dbReference type="AlphaFoldDB" id="A0A0P9PQ00"/>
<dbReference type="Pfam" id="PF01758">
    <property type="entry name" value="SBF"/>
    <property type="match status" value="1"/>
</dbReference>
<name>A0A0P9PQ00_9PSED</name>
<evidence type="ECO:0000256" key="4">
    <source>
        <dbReference type="ARBA" id="ARBA00022475"/>
    </source>
</evidence>
<feature type="transmembrane region" description="Helical" evidence="8">
    <location>
        <begin position="144"/>
        <end position="166"/>
    </location>
</feature>
<accession>A0A0P9PQ00</accession>
<dbReference type="PANTHER" id="PTHR43057:SF1">
    <property type="entry name" value="ARSENICAL-RESISTANCE PROTEIN 3"/>
    <property type="match status" value="1"/>
</dbReference>
<keyword evidence="5 8" id="KW-0812">Transmembrane</keyword>
<dbReference type="GO" id="GO:0015105">
    <property type="term" value="F:arsenite transmembrane transporter activity"/>
    <property type="evidence" value="ECO:0007669"/>
    <property type="project" value="TreeGrafter"/>
</dbReference>
<dbReference type="EMBL" id="RBRA01000180">
    <property type="protein sequence ID" value="RMQ22946.1"/>
    <property type="molecule type" value="Genomic_DNA"/>
</dbReference>
<sequence length="404" mass="44044">MHVGIDPMLARRALRWREQPYFLVIPDRLNVAPGGFGKCTNSRHAEFSQAFLDSVVATDITLKYQNRLRRQKGRSVTREQLEENQIPLYFIAVIGAAIGGLLTPAWSQSLAALITPCIAVLMYAMFLQIPFLDIRQGLRDRRFISALLLANFVLIPLLVWAITLGLASHPAILVGALLVLLTPCIDYVVVFTHIGKGDSKLTLAATPVLLLLQLVLLPVYLAFMLGSESGVVISISPFVEAFVFLIALPLVLAVLTSAGAKRSQVVSKWNDVWAWMPVPAMAAVLVVVIASQIANVVNDIDKLLPVIPVYIGFMLLAPVVGALAARIFQLPAITARSVAFSASTRNSLVVLPLALALPEDIRALAAAAVITQTLIELISELIYVRAIPAFIWRRPHSADENSRI</sequence>
<dbReference type="GO" id="GO:0015297">
    <property type="term" value="F:antiporter activity"/>
    <property type="evidence" value="ECO:0007669"/>
    <property type="project" value="InterPro"/>
</dbReference>
<comment type="subcellular location">
    <subcellularLocation>
        <location evidence="1">Cell membrane</location>
        <topology evidence="1">Multi-pass membrane protein</topology>
    </subcellularLocation>
</comment>
<evidence type="ECO:0000256" key="5">
    <source>
        <dbReference type="ARBA" id="ARBA00022692"/>
    </source>
</evidence>
<dbReference type="Gene3D" id="1.20.1530.20">
    <property type="match status" value="1"/>
</dbReference>
<evidence type="ECO:0000256" key="7">
    <source>
        <dbReference type="ARBA" id="ARBA00023136"/>
    </source>
</evidence>
<proteinExistence type="inferred from homology"/>
<feature type="transmembrane region" description="Helical" evidence="8">
    <location>
        <begin position="306"/>
        <end position="325"/>
    </location>
</feature>
<evidence type="ECO:0000313" key="12">
    <source>
        <dbReference type="Proteomes" id="UP000269044"/>
    </source>
</evidence>
<organism evidence="10 12">
    <name type="scientific">Pseudomonas syringae pv. delphinii</name>
    <dbReference type="NCBI Taxonomy" id="192088"/>
    <lineage>
        <taxon>Bacteria</taxon>
        <taxon>Pseudomonadati</taxon>
        <taxon>Pseudomonadota</taxon>
        <taxon>Gammaproteobacteria</taxon>
        <taxon>Pseudomonadales</taxon>
        <taxon>Pseudomonadaceae</taxon>
        <taxon>Pseudomonas</taxon>
    </lineage>
</organism>
<dbReference type="InterPro" id="IPR038770">
    <property type="entry name" value="Na+/solute_symporter_sf"/>
</dbReference>
<dbReference type="Proteomes" id="UP000269044">
    <property type="component" value="Unassembled WGS sequence"/>
</dbReference>
<evidence type="ECO:0000256" key="3">
    <source>
        <dbReference type="ARBA" id="ARBA00022448"/>
    </source>
</evidence>
<dbReference type="GO" id="GO:0015104">
    <property type="term" value="F:antimonite transmembrane transporter activity"/>
    <property type="evidence" value="ECO:0007669"/>
    <property type="project" value="TreeGrafter"/>
</dbReference>
<dbReference type="Proteomes" id="UP000267908">
    <property type="component" value="Unassembled WGS sequence"/>
</dbReference>
<gene>
    <name evidence="10" type="ORF">ALQ08_04209</name>
    <name evidence="9" type="ORF">ALQ28_04814</name>
</gene>
<evidence type="ECO:0000256" key="2">
    <source>
        <dbReference type="ARBA" id="ARBA00010110"/>
    </source>
</evidence>